<dbReference type="EMBL" id="JBAMMX010000003">
    <property type="protein sequence ID" value="KAK6944389.1"/>
    <property type="molecule type" value="Genomic_DNA"/>
</dbReference>
<organism evidence="2 3">
    <name type="scientific">Dillenia turbinata</name>
    <dbReference type="NCBI Taxonomy" id="194707"/>
    <lineage>
        <taxon>Eukaryota</taxon>
        <taxon>Viridiplantae</taxon>
        <taxon>Streptophyta</taxon>
        <taxon>Embryophyta</taxon>
        <taxon>Tracheophyta</taxon>
        <taxon>Spermatophyta</taxon>
        <taxon>Magnoliopsida</taxon>
        <taxon>eudicotyledons</taxon>
        <taxon>Gunneridae</taxon>
        <taxon>Pentapetalae</taxon>
        <taxon>Dilleniales</taxon>
        <taxon>Dilleniaceae</taxon>
        <taxon>Dillenia</taxon>
    </lineage>
</organism>
<feature type="non-terminal residue" evidence="2">
    <location>
        <position position="1"/>
    </location>
</feature>
<dbReference type="Proteomes" id="UP001370490">
    <property type="component" value="Unassembled WGS sequence"/>
</dbReference>
<sequence length="70" mass="8168">VAQNIHDQEEAGEEEEAEPPYSSLDPHEDRQHHQVQCEAQALASYQARILRRWIRSKPYYGAMVTDLFEV</sequence>
<keyword evidence="3" id="KW-1185">Reference proteome</keyword>
<reference evidence="2 3" key="1">
    <citation type="submission" date="2023-12" db="EMBL/GenBank/DDBJ databases">
        <title>A high-quality genome assembly for Dillenia turbinata (Dilleniales).</title>
        <authorList>
            <person name="Chanderbali A."/>
        </authorList>
    </citation>
    <scope>NUCLEOTIDE SEQUENCE [LARGE SCALE GENOMIC DNA]</scope>
    <source>
        <strain evidence="2">LSX21</strain>
        <tissue evidence="2">Leaf</tissue>
    </source>
</reference>
<proteinExistence type="predicted"/>
<gene>
    <name evidence="2" type="ORF">RJ641_025491</name>
</gene>
<accession>A0AAN8W702</accession>
<evidence type="ECO:0000256" key="1">
    <source>
        <dbReference type="SAM" id="MobiDB-lite"/>
    </source>
</evidence>
<comment type="caution">
    <text evidence="2">The sequence shown here is derived from an EMBL/GenBank/DDBJ whole genome shotgun (WGS) entry which is preliminary data.</text>
</comment>
<evidence type="ECO:0000313" key="3">
    <source>
        <dbReference type="Proteomes" id="UP001370490"/>
    </source>
</evidence>
<dbReference type="AlphaFoldDB" id="A0AAN8W702"/>
<name>A0AAN8W702_9MAGN</name>
<feature type="region of interest" description="Disordered" evidence="1">
    <location>
        <begin position="1"/>
        <end position="36"/>
    </location>
</feature>
<evidence type="ECO:0000313" key="2">
    <source>
        <dbReference type="EMBL" id="KAK6944389.1"/>
    </source>
</evidence>
<protein>
    <submittedName>
        <fullName evidence="2">Uncharacterized protein</fullName>
    </submittedName>
</protein>